<dbReference type="SUPFAM" id="SSF56925">
    <property type="entry name" value="OMPA-like"/>
    <property type="match status" value="1"/>
</dbReference>
<organism evidence="3 4">
    <name type="scientific">Sphingomonas parapaucimobilis NBRC 15100</name>
    <dbReference type="NCBI Taxonomy" id="1219049"/>
    <lineage>
        <taxon>Bacteria</taxon>
        <taxon>Pseudomonadati</taxon>
        <taxon>Pseudomonadota</taxon>
        <taxon>Alphaproteobacteria</taxon>
        <taxon>Sphingomonadales</taxon>
        <taxon>Sphingomonadaceae</taxon>
        <taxon>Sphingomonas</taxon>
    </lineage>
</organism>
<feature type="signal peptide" evidence="2">
    <location>
        <begin position="1"/>
        <end position="43"/>
    </location>
</feature>
<dbReference type="Gene3D" id="2.40.160.20">
    <property type="match status" value="1"/>
</dbReference>
<gene>
    <name evidence="3" type="ORF">SP5_019_00050</name>
</gene>
<dbReference type="eggNOG" id="COG3637">
    <property type="taxonomic scope" value="Bacteria"/>
</dbReference>
<dbReference type="Proteomes" id="UP000032305">
    <property type="component" value="Unassembled WGS sequence"/>
</dbReference>
<dbReference type="PANTHER" id="PTHR34001:SF3">
    <property type="entry name" value="BLL7405 PROTEIN"/>
    <property type="match status" value="1"/>
</dbReference>
<evidence type="ECO:0000256" key="2">
    <source>
        <dbReference type="SAM" id="SignalP"/>
    </source>
</evidence>
<dbReference type="PANTHER" id="PTHR34001">
    <property type="entry name" value="BLL7405 PROTEIN"/>
    <property type="match status" value="1"/>
</dbReference>
<feature type="chain" id="PRO_5001981812" description="Outer membrane protein beta-barrel domain-containing protein" evidence="2">
    <location>
        <begin position="44"/>
        <end position="308"/>
    </location>
</feature>
<comment type="similarity">
    <text evidence="1">Belongs to the Omp25/RopB family.</text>
</comment>
<comment type="caution">
    <text evidence="3">The sequence shown here is derived from an EMBL/GenBank/DDBJ whole genome shotgun (WGS) entry which is preliminary data.</text>
</comment>
<proteinExistence type="inferred from homology"/>
<accession>A0A0A1W595</accession>
<reference evidence="3 4" key="1">
    <citation type="submission" date="2014-11" db="EMBL/GenBank/DDBJ databases">
        <title>Whole genome shotgun sequence of Sphingomonas parapaucimobilis NBRC 15100.</title>
        <authorList>
            <person name="Katano-Makiyama Y."/>
            <person name="Hosoyama A."/>
            <person name="Hashimoto M."/>
            <person name="Hosoyama Y."/>
            <person name="Noguchi M."/>
            <person name="Numata M."/>
            <person name="Tsuchikane K."/>
            <person name="Hirakata S."/>
            <person name="Uohara A."/>
            <person name="Shimodaira J."/>
            <person name="Ohji S."/>
            <person name="Ichikawa N."/>
            <person name="Kimura A."/>
            <person name="Yamazoe A."/>
            <person name="Fujita N."/>
        </authorList>
    </citation>
    <scope>NUCLEOTIDE SEQUENCE [LARGE SCALE GENOMIC DNA]</scope>
    <source>
        <strain evidence="3 4">NBRC 15100</strain>
    </source>
</reference>
<evidence type="ECO:0008006" key="5">
    <source>
        <dbReference type="Google" id="ProtNLM"/>
    </source>
</evidence>
<keyword evidence="4" id="KW-1185">Reference proteome</keyword>
<sequence>MGYFHGAGPLARYLYAKGTGVIMMKFWMAGALASAMIAAPAMAQDGTYTGADDAPFSGVYVGGSVGYDVQPNDVGSRFLFDRNLDGRFGDVVTTSTGANAFSPGFCNGRARSVLSPQNAATGCDNDKDGIAYYGRVGVDHQVGNIVYGAVGEFGKSEITDSVSAFSTTPAWYTMTRSIDWEASVRGRAGYAANNTLFYGTFGGGYARINREFATSNGSNAFAIGGKRNQFGFLGGGGIEQKIGRNFSIGMEYMYHQYRDDDTRVRVTQGSAPANNPFVLAPNTAGTDIRRSDDKFRWHSLRATAAFRF</sequence>
<name>A0A0A1W595_9SPHN</name>
<protein>
    <recommendedName>
        <fullName evidence="5">Outer membrane protein beta-barrel domain-containing protein</fullName>
    </recommendedName>
</protein>
<evidence type="ECO:0000313" key="4">
    <source>
        <dbReference type="Proteomes" id="UP000032305"/>
    </source>
</evidence>
<evidence type="ECO:0000313" key="3">
    <source>
        <dbReference type="EMBL" id="GAM00099.1"/>
    </source>
</evidence>
<dbReference type="InterPro" id="IPR051692">
    <property type="entry name" value="OMP-like"/>
</dbReference>
<dbReference type="InterPro" id="IPR011250">
    <property type="entry name" value="OMP/PagP_B-barrel"/>
</dbReference>
<dbReference type="EMBL" id="BBPI01000019">
    <property type="protein sequence ID" value="GAM00099.1"/>
    <property type="molecule type" value="Genomic_DNA"/>
</dbReference>
<dbReference type="AlphaFoldDB" id="A0A0A1W595"/>
<evidence type="ECO:0000256" key="1">
    <source>
        <dbReference type="ARBA" id="ARBA00038306"/>
    </source>
</evidence>
<keyword evidence="2" id="KW-0732">Signal</keyword>